<organism evidence="3">
    <name type="scientific">Arthroderma gypseum (strain ATCC MYA-4604 / CBS 118893)</name>
    <name type="common">Microsporum gypseum</name>
    <dbReference type="NCBI Taxonomy" id="535722"/>
    <lineage>
        <taxon>Eukaryota</taxon>
        <taxon>Fungi</taxon>
        <taxon>Dikarya</taxon>
        <taxon>Ascomycota</taxon>
        <taxon>Pezizomycotina</taxon>
        <taxon>Eurotiomycetes</taxon>
        <taxon>Eurotiomycetidae</taxon>
        <taxon>Onygenales</taxon>
        <taxon>Arthrodermataceae</taxon>
        <taxon>Nannizzia</taxon>
    </lineage>
</organism>
<dbReference type="EMBL" id="DS989822">
    <property type="protein sequence ID" value="EFQ97068.1"/>
    <property type="molecule type" value="Genomic_DNA"/>
</dbReference>
<dbReference type="RefSeq" id="XP_003176020.1">
    <property type="nucleotide sequence ID" value="XM_003175972.1"/>
</dbReference>
<name>E5R2T4_ARTGP</name>
<gene>
    <name evidence="2" type="ORF">MGYG_00111</name>
</gene>
<feature type="compositionally biased region" description="Low complexity" evidence="1">
    <location>
        <begin position="102"/>
        <end position="112"/>
    </location>
</feature>
<dbReference type="Proteomes" id="UP000002669">
    <property type="component" value="Unassembled WGS sequence"/>
</dbReference>
<protein>
    <submittedName>
        <fullName evidence="2">Uncharacterized protein</fullName>
    </submittedName>
</protein>
<dbReference type="GeneID" id="10031331"/>
<evidence type="ECO:0000256" key="1">
    <source>
        <dbReference type="SAM" id="MobiDB-lite"/>
    </source>
</evidence>
<dbReference type="InParanoid" id="E5R2T4"/>
<evidence type="ECO:0000313" key="3">
    <source>
        <dbReference type="Proteomes" id="UP000002669"/>
    </source>
</evidence>
<accession>E5R2T4</accession>
<keyword evidence="3" id="KW-1185">Reference proteome</keyword>
<dbReference type="VEuPathDB" id="FungiDB:MGYG_00111"/>
<reference evidence="3" key="1">
    <citation type="journal article" date="2012" name="MBio">
        <title>Comparative genome analysis of Trichophyton rubrum and related dermatophytes reveals candidate genes involved in infection.</title>
        <authorList>
            <person name="Martinez D.A."/>
            <person name="Oliver B.G."/>
            <person name="Graeser Y."/>
            <person name="Goldberg J.M."/>
            <person name="Li W."/>
            <person name="Martinez-Rossi N.M."/>
            <person name="Monod M."/>
            <person name="Shelest E."/>
            <person name="Barton R.C."/>
            <person name="Birch E."/>
            <person name="Brakhage A.A."/>
            <person name="Chen Z."/>
            <person name="Gurr S.J."/>
            <person name="Heiman D."/>
            <person name="Heitman J."/>
            <person name="Kosti I."/>
            <person name="Rossi A."/>
            <person name="Saif S."/>
            <person name="Samalova M."/>
            <person name="Saunders C.W."/>
            <person name="Shea T."/>
            <person name="Summerbell R.C."/>
            <person name="Xu J."/>
            <person name="Young S."/>
            <person name="Zeng Q."/>
            <person name="Birren B.W."/>
            <person name="Cuomo C.A."/>
            <person name="White T.C."/>
        </authorList>
    </citation>
    <scope>NUCLEOTIDE SEQUENCE [LARGE SCALE GENOMIC DNA]</scope>
    <source>
        <strain evidence="3">ATCC MYA-4604 / CBS 118893</strain>
    </source>
</reference>
<dbReference type="AlphaFoldDB" id="E5R2T4"/>
<evidence type="ECO:0000313" key="2">
    <source>
        <dbReference type="EMBL" id="EFQ97068.1"/>
    </source>
</evidence>
<feature type="region of interest" description="Disordered" evidence="1">
    <location>
        <begin position="87"/>
        <end position="121"/>
    </location>
</feature>
<sequence>MCALLCSLLAGDDFRYDSQQGKAGNESETTPYLGANPSSAKRFVRSVCPAPEDAHAACLLGVSRPSPQRWAEGYGCPFDWSAISHPRPVKGNDDATQLRQRASGSSPGAASSIRELKRQPAYSVQDGDVRCGSIGLNPLRQSTDHQLSLSTASLRRVSKLPYGPMRMYNAT</sequence>
<dbReference type="HOGENOM" id="CLU_1562485_0_0_1"/>
<proteinExistence type="predicted"/>